<reference evidence="2 3" key="1">
    <citation type="submission" date="2018-04" db="EMBL/GenBank/DDBJ databases">
        <title>Pararhodobacter oceanense sp. nov., isolated from marine intertidal sediment.</title>
        <authorList>
            <person name="Wang X.-L."/>
            <person name="Du Z.-J."/>
        </authorList>
    </citation>
    <scope>NUCLEOTIDE SEQUENCE [LARGE SCALE GENOMIC DNA]</scope>
    <source>
        <strain evidence="2 3">AM505</strain>
    </source>
</reference>
<evidence type="ECO:0000256" key="1">
    <source>
        <dbReference type="SAM" id="MobiDB-lite"/>
    </source>
</evidence>
<evidence type="ECO:0000313" key="2">
    <source>
        <dbReference type="EMBL" id="PVH27388.1"/>
    </source>
</evidence>
<evidence type="ECO:0000313" key="3">
    <source>
        <dbReference type="Proteomes" id="UP000245911"/>
    </source>
</evidence>
<gene>
    <name evidence="2" type="ORF">DDE20_17860</name>
</gene>
<proteinExistence type="predicted"/>
<dbReference type="AlphaFoldDB" id="A0A2T8HPL2"/>
<dbReference type="Proteomes" id="UP000245911">
    <property type="component" value="Unassembled WGS sequence"/>
</dbReference>
<accession>A0A2T8HPL2</accession>
<sequence length="315" mass="34848">MHMILMPACTTASSVHGSESYIRLWEDLSMLQALIEFYNSFPDSLLSVFGKRRSEISPDLLDRLTQYRDVQIHNLSQAEIFQIDDEAEAMLAGLMNEMSSEALEDTFQHVKLPFPAMIIEKRTPVLDFMGIGLLTQIDAAIEAQFHAVHTGGLMPSLTIISTDSFPFKVTPTPTADLASVVSSITNLSGGMVQDRTNALTLLSMGVGIATLLKYKGMLEVEKGSAYPRAERRRAERAGRPLPDIRVSKISLGQAGRGQLAAMSRDRNHDPAVEGKRRAHWVRGHWMRTAAGGLSFRTPHIRGAGPVIHQERRVTE</sequence>
<name>A0A2T8HPL2_9RHOB</name>
<keyword evidence="3" id="KW-1185">Reference proteome</keyword>
<feature type="compositionally biased region" description="Basic and acidic residues" evidence="1">
    <location>
        <begin position="263"/>
        <end position="275"/>
    </location>
</feature>
<comment type="caution">
    <text evidence="2">The sequence shown here is derived from an EMBL/GenBank/DDBJ whole genome shotgun (WGS) entry which is preliminary data.</text>
</comment>
<feature type="region of interest" description="Disordered" evidence="1">
    <location>
        <begin position="255"/>
        <end position="275"/>
    </location>
</feature>
<protein>
    <submittedName>
        <fullName evidence="2">Uncharacterized protein</fullName>
    </submittedName>
</protein>
<dbReference type="EMBL" id="QDKM01000014">
    <property type="protein sequence ID" value="PVH27388.1"/>
    <property type="molecule type" value="Genomic_DNA"/>
</dbReference>
<organism evidence="2 3">
    <name type="scientific">Pararhodobacter oceanensis</name>
    <dbReference type="NCBI Taxonomy" id="2172121"/>
    <lineage>
        <taxon>Bacteria</taxon>
        <taxon>Pseudomonadati</taxon>
        <taxon>Pseudomonadota</taxon>
        <taxon>Alphaproteobacteria</taxon>
        <taxon>Rhodobacterales</taxon>
        <taxon>Paracoccaceae</taxon>
        <taxon>Pararhodobacter</taxon>
    </lineage>
</organism>